<gene>
    <name evidence="1" type="ORF">WUBG_15505</name>
</gene>
<sequence length="128" mass="15200">MQQFKTVDTDTNRTSTKYVSKCGKEKQHFTKIWNLIMATFLSNFYRSYLSVTMCDKEIGDNTVTLKIPKTKKIFLFFLEKNYHWKKFLQTVFELLKKKERQWQAVTMIVRRWATNGTAIPAKISMQLG</sequence>
<organism evidence="1 2">
    <name type="scientific">Wuchereria bancrofti</name>
    <dbReference type="NCBI Taxonomy" id="6293"/>
    <lineage>
        <taxon>Eukaryota</taxon>
        <taxon>Metazoa</taxon>
        <taxon>Ecdysozoa</taxon>
        <taxon>Nematoda</taxon>
        <taxon>Chromadorea</taxon>
        <taxon>Rhabditida</taxon>
        <taxon>Spirurina</taxon>
        <taxon>Spiruromorpha</taxon>
        <taxon>Filarioidea</taxon>
        <taxon>Onchocercidae</taxon>
        <taxon>Wuchereria</taxon>
    </lineage>
</organism>
<evidence type="ECO:0000313" key="2">
    <source>
        <dbReference type="Proteomes" id="UP000004810"/>
    </source>
</evidence>
<comment type="caution">
    <text evidence="1">The sequence shown here is derived from an EMBL/GenBank/DDBJ whole genome shotgun (WGS) entry which is preliminary data.</text>
</comment>
<accession>J9DVC0</accession>
<protein>
    <submittedName>
        <fullName evidence="1">Uncharacterized protein</fullName>
    </submittedName>
</protein>
<name>J9DVC0_WUCBA</name>
<reference evidence="2" key="1">
    <citation type="submission" date="2012-08" db="EMBL/GenBank/DDBJ databases">
        <title>The Genome Sequence of Wuchereria bancrofti.</title>
        <authorList>
            <person name="Nutman T.B."/>
            <person name="Fink D.L."/>
            <person name="Russ C."/>
            <person name="Young S."/>
            <person name="Zeng Q."/>
            <person name="Koehrsen M."/>
            <person name="Alvarado L."/>
            <person name="Berlin A."/>
            <person name="Chapman S.B."/>
            <person name="Chen Z."/>
            <person name="Freedman E."/>
            <person name="Gellesch M."/>
            <person name="Goldberg J."/>
            <person name="Griggs A."/>
            <person name="Gujja S."/>
            <person name="Heilman E.R."/>
            <person name="Heiman D."/>
            <person name="Hepburn T."/>
            <person name="Howarth C."/>
            <person name="Jen D."/>
            <person name="Larson L."/>
            <person name="Lewis B."/>
            <person name="Mehta T."/>
            <person name="Park D."/>
            <person name="Pearson M."/>
            <person name="Roberts A."/>
            <person name="Saif S."/>
            <person name="Shea T."/>
            <person name="Shenoy N."/>
            <person name="Sisk P."/>
            <person name="Stolte C."/>
            <person name="Sykes S."/>
            <person name="Walk T."/>
            <person name="White J."/>
            <person name="Yandava C."/>
            <person name="Haas B."/>
            <person name="Henn M.R."/>
            <person name="Nusbaum C."/>
            <person name="Birren B."/>
        </authorList>
    </citation>
    <scope>NUCLEOTIDE SEQUENCE [LARGE SCALE GENOMIC DNA]</scope>
    <source>
        <strain evidence="2">NA</strain>
    </source>
</reference>
<dbReference type="AlphaFoldDB" id="J9DVC0"/>
<evidence type="ECO:0000313" key="1">
    <source>
        <dbReference type="EMBL" id="EJW73588.1"/>
    </source>
</evidence>
<dbReference type="EMBL" id="ADBV01013785">
    <property type="protein sequence ID" value="EJW73588.1"/>
    <property type="molecule type" value="Genomic_DNA"/>
</dbReference>
<dbReference type="Proteomes" id="UP000004810">
    <property type="component" value="Unassembled WGS sequence"/>
</dbReference>
<proteinExistence type="predicted"/>